<dbReference type="Proteomes" id="UP000887013">
    <property type="component" value="Unassembled WGS sequence"/>
</dbReference>
<organism evidence="2 3">
    <name type="scientific">Nephila pilipes</name>
    <name type="common">Giant wood spider</name>
    <name type="synonym">Nephila maculata</name>
    <dbReference type="NCBI Taxonomy" id="299642"/>
    <lineage>
        <taxon>Eukaryota</taxon>
        <taxon>Metazoa</taxon>
        <taxon>Ecdysozoa</taxon>
        <taxon>Arthropoda</taxon>
        <taxon>Chelicerata</taxon>
        <taxon>Arachnida</taxon>
        <taxon>Araneae</taxon>
        <taxon>Araneomorphae</taxon>
        <taxon>Entelegynae</taxon>
        <taxon>Araneoidea</taxon>
        <taxon>Nephilidae</taxon>
        <taxon>Nephila</taxon>
    </lineage>
</organism>
<feature type="transmembrane region" description="Helical" evidence="1">
    <location>
        <begin position="16"/>
        <end position="37"/>
    </location>
</feature>
<feature type="transmembrane region" description="Helical" evidence="1">
    <location>
        <begin position="83"/>
        <end position="100"/>
    </location>
</feature>
<comment type="caution">
    <text evidence="2">The sequence shown here is derived from an EMBL/GenBank/DDBJ whole genome shotgun (WGS) entry which is preliminary data.</text>
</comment>
<evidence type="ECO:0000313" key="2">
    <source>
        <dbReference type="EMBL" id="GFT10939.1"/>
    </source>
</evidence>
<dbReference type="EMBL" id="BMAW01008866">
    <property type="protein sequence ID" value="GFT10939.1"/>
    <property type="molecule type" value="Genomic_DNA"/>
</dbReference>
<dbReference type="AlphaFoldDB" id="A0A8X6THP3"/>
<accession>A0A8X6THP3</accession>
<evidence type="ECO:0000313" key="3">
    <source>
        <dbReference type="Proteomes" id="UP000887013"/>
    </source>
</evidence>
<keyword evidence="1" id="KW-1133">Transmembrane helix</keyword>
<dbReference type="OrthoDB" id="6431611at2759"/>
<feature type="transmembrane region" description="Helical" evidence="1">
    <location>
        <begin position="133"/>
        <end position="156"/>
    </location>
</feature>
<feature type="transmembrane region" description="Helical" evidence="1">
    <location>
        <begin position="238"/>
        <end position="257"/>
    </location>
</feature>
<keyword evidence="1" id="KW-0472">Membrane</keyword>
<feature type="transmembrane region" description="Helical" evidence="1">
    <location>
        <begin position="168"/>
        <end position="188"/>
    </location>
</feature>
<keyword evidence="3" id="KW-1185">Reference proteome</keyword>
<gene>
    <name evidence="2" type="ORF">NPIL_543911</name>
</gene>
<keyword evidence="1" id="KW-0812">Transmembrane</keyword>
<sequence length="267" mass="30572">MLMQFDVPLESRKTSWIKYVVIFTMLTEVIICIYNLITTKIDAEISHYFYGFSFQRKLGNVIVSSLLEIFQLIIISMPMLSFSFFYIAVCSDVRSIIKYFKTSMLTKSIPKYKELFYLYYAIKSAADKIDNTVGFLVFTTVIHNSCVMFFSVDGMIGSNMVQGFVADYYWFFSNFVLFTVMTATASSVSEASAEVASSALILPEEKGSSNWNQHRFITLVEKEITFTVWKLAPMRRNFIFGISGILFTYSLMIHSLSPVKSDSHFAT</sequence>
<reference evidence="2" key="1">
    <citation type="submission" date="2020-08" db="EMBL/GenBank/DDBJ databases">
        <title>Multicomponent nature underlies the extraordinary mechanical properties of spider dragline silk.</title>
        <authorList>
            <person name="Kono N."/>
            <person name="Nakamura H."/>
            <person name="Mori M."/>
            <person name="Yoshida Y."/>
            <person name="Ohtoshi R."/>
            <person name="Malay A.D."/>
            <person name="Moran D.A.P."/>
            <person name="Tomita M."/>
            <person name="Numata K."/>
            <person name="Arakawa K."/>
        </authorList>
    </citation>
    <scope>NUCLEOTIDE SEQUENCE</scope>
</reference>
<feature type="transmembrane region" description="Helical" evidence="1">
    <location>
        <begin position="58"/>
        <end position="77"/>
    </location>
</feature>
<evidence type="ECO:0000256" key="1">
    <source>
        <dbReference type="SAM" id="Phobius"/>
    </source>
</evidence>
<proteinExistence type="predicted"/>
<protein>
    <recommendedName>
        <fullName evidence="4">Gustatory receptor</fullName>
    </recommendedName>
</protein>
<evidence type="ECO:0008006" key="4">
    <source>
        <dbReference type="Google" id="ProtNLM"/>
    </source>
</evidence>
<name>A0A8X6THP3_NEPPI</name>